<keyword evidence="2" id="KW-0479">Metal-binding</keyword>
<evidence type="ECO:0000256" key="4">
    <source>
        <dbReference type="ARBA" id="ARBA00022833"/>
    </source>
</evidence>
<dbReference type="InterPro" id="IPR050178">
    <property type="entry name" value="AspA/AstE_fam"/>
</dbReference>
<evidence type="ECO:0000259" key="5">
    <source>
        <dbReference type="Pfam" id="PF24827"/>
    </source>
</evidence>
<dbReference type="PANTHER" id="PTHR15162:SF7">
    <property type="entry name" value="SUCCINYLGLUTAMATE DESUCCINYLASE"/>
    <property type="match status" value="1"/>
</dbReference>
<dbReference type="AlphaFoldDB" id="A0A4Q8QA55"/>
<dbReference type="EMBL" id="SGIU01000002">
    <property type="protein sequence ID" value="TAI47111.1"/>
    <property type="molecule type" value="Genomic_DNA"/>
</dbReference>
<dbReference type="InterPro" id="IPR055438">
    <property type="entry name" value="AstE_AspA_cat"/>
</dbReference>
<dbReference type="GO" id="GO:0016788">
    <property type="term" value="F:hydrolase activity, acting on ester bonds"/>
    <property type="evidence" value="ECO:0007669"/>
    <property type="project" value="InterPro"/>
</dbReference>
<dbReference type="GO" id="GO:0005829">
    <property type="term" value="C:cytosol"/>
    <property type="evidence" value="ECO:0007669"/>
    <property type="project" value="TreeGrafter"/>
</dbReference>
<keyword evidence="3" id="KW-0378">Hydrolase</keyword>
<dbReference type="Gene3D" id="3.40.630.10">
    <property type="entry name" value="Zn peptidases"/>
    <property type="match status" value="1"/>
</dbReference>
<protein>
    <submittedName>
        <fullName evidence="6">Aspartoacylase</fullName>
    </submittedName>
</protein>
<comment type="caution">
    <text evidence="6">The sequence shown here is derived from an EMBL/GenBank/DDBJ whole genome shotgun (WGS) entry which is preliminary data.</text>
</comment>
<evidence type="ECO:0000313" key="7">
    <source>
        <dbReference type="Proteomes" id="UP000291981"/>
    </source>
</evidence>
<name>A0A4Q8QA55_9FLAO</name>
<gene>
    <name evidence="6" type="ORF">EW142_10485</name>
</gene>
<dbReference type="Proteomes" id="UP000291981">
    <property type="component" value="Unassembled WGS sequence"/>
</dbReference>
<dbReference type="GO" id="GO:0046872">
    <property type="term" value="F:metal ion binding"/>
    <property type="evidence" value="ECO:0007669"/>
    <property type="project" value="UniProtKB-KW"/>
</dbReference>
<dbReference type="OrthoDB" id="1523003at2"/>
<accession>A0A4Q8QA55</accession>
<sequence length="403" mass="46148">MIIKESPITPNQTLTVNRIFGHVIGEQKGPTLVFFAGIHGNEPAGIFALESVLKGLGTDRKSISGELYAIAGNLPALKKGVRFIDEDLNRIWLPERFLSPSPLEPVDNIEQNEMMELLGLVEEIMATGSGPFYFIDLHTTSGDTSPFMLINDTLLNRRFASNYPLPVILGIEEYLQGTFFNYINQMGHVALGFEGGKHRGDLVVENTIKFIEFTLGLTGFKKVNQNEWAALKDEIQDSSLFSYRFYEVFHQHAISINDEFEMLKGYINFQKIEKGKPLAFKNGKMITAIAEGQIFMPLYQKKGQEGFYIIRKIPKLFLTLSKYLRKTRAEALLLLLPGISWASKTKDALSVNKKIARFFSKQLFHLLGYRIRNEKDNKFIVKKRERRTQQKLYSKEDWYKKQP</sequence>
<evidence type="ECO:0000256" key="3">
    <source>
        <dbReference type="ARBA" id="ARBA00022801"/>
    </source>
</evidence>
<dbReference type="RefSeq" id="WP_130613629.1">
    <property type="nucleotide sequence ID" value="NZ_SGIU01000002.1"/>
</dbReference>
<dbReference type="PANTHER" id="PTHR15162">
    <property type="entry name" value="ASPARTOACYLASE"/>
    <property type="match status" value="1"/>
</dbReference>
<comment type="cofactor">
    <cofactor evidence="1">
        <name>Zn(2+)</name>
        <dbReference type="ChEBI" id="CHEBI:29105"/>
    </cofactor>
</comment>
<dbReference type="Pfam" id="PF24827">
    <property type="entry name" value="AstE_AspA_cat"/>
    <property type="match status" value="1"/>
</dbReference>
<dbReference type="SUPFAM" id="SSF53187">
    <property type="entry name" value="Zn-dependent exopeptidases"/>
    <property type="match status" value="1"/>
</dbReference>
<evidence type="ECO:0000313" key="6">
    <source>
        <dbReference type="EMBL" id="TAI47111.1"/>
    </source>
</evidence>
<evidence type="ECO:0000256" key="1">
    <source>
        <dbReference type="ARBA" id="ARBA00001947"/>
    </source>
</evidence>
<proteinExistence type="predicted"/>
<feature type="domain" description="Succinylglutamate desuccinylase/Aspartoacylase catalytic" evidence="5">
    <location>
        <begin position="28"/>
        <end position="198"/>
    </location>
</feature>
<keyword evidence="4" id="KW-0862">Zinc</keyword>
<evidence type="ECO:0000256" key="2">
    <source>
        <dbReference type="ARBA" id="ARBA00022723"/>
    </source>
</evidence>
<keyword evidence="7" id="KW-1185">Reference proteome</keyword>
<organism evidence="6 7">
    <name type="scientific">Flagellimonas allohymeniacidonis</name>
    <dbReference type="NCBI Taxonomy" id="2517819"/>
    <lineage>
        <taxon>Bacteria</taxon>
        <taxon>Pseudomonadati</taxon>
        <taxon>Bacteroidota</taxon>
        <taxon>Flavobacteriia</taxon>
        <taxon>Flavobacteriales</taxon>
        <taxon>Flavobacteriaceae</taxon>
        <taxon>Flagellimonas</taxon>
    </lineage>
</organism>
<reference evidence="6 7" key="1">
    <citation type="submission" date="2019-02" db="EMBL/GenBank/DDBJ databases">
        <title>Draft genome sequence of Muricauda sp. 176CP4-71.</title>
        <authorList>
            <person name="Park J.-S."/>
        </authorList>
    </citation>
    <scope>NUCLEOTIDE SEQUENCE [LARGE SCALE GENOMIC DNA]</scope>
    <source>
        <strain evidence="6 7">176CP4-71</strain>
    </source>
</reference>